<dbReference type="InterPro" id="IPR036890">
    <property type="entry name" value="HATPase_C_sf"/>
</dbReference>
<dbReference type="EMBL" id="QAOQ01000001">
    <property type="protein sequence ID" value="PTR00942.1"/>
    <property type="molecule type" value="Genomic_DNA"/>
</dbReference>
<sequence length="180" mass="20104">MQPSAQHTLIFQHLPDQVHPTWQAASAFVQQHIPGAGRSLIFKIKVIVTELLTNSIKHSGHGPTKLSLAINEGRLIIQKMDAGAAFSASVEEDIKWEWPLTTIPHHPIKLYADMLTGLFVTVTSPHSLHFYSEDYEIGADTATGISEHYGLMMICRACDNFTYHFDAVTRHNIFTAIINL</sequence>
<keyword evidence="2" id="KW-1185">Reference proteome</keyword>
<dbReference type="OrthoDB" id="947656at2"/>
<proteinExistence type="predicted"/>
<evidence type="ECO:0000313" key="1">
    <source>
        <dbReference type="EMBL" id="PTR00942.1"/>
    </source>
</evidence>
<dbReference type="RefSeq" id="WP_107826376.1">
    <property type="nucleotide sequence ID" value="NZ_CP160205.1"/>
</dbReference>
<dbReference type="SUPFAM" id="SSF55874">
    <property type="entry name" value="ATPase domain of HSP90 chaperone/DNA topoisomerase II/histidine kinase"/>
    <property type="match status" value="1"/>
</dbReference>
<organism evidence="1 2">
    <name type="scientific">Mucilaginibacter yixingensis</name>
    <dbReference type="NCBI Taxonomy" id="1295612"/>
    <lineage>
        <taxon>Bacteria</taxon>
        <taxon>Pseudomonadati</taxon>
        <taxon>Bacteroidota</taxon>
        <taxon>Sphingobacteriia</taxon>
        <taxon>Sphingobacteriales</taxon>
        <taxon>Sphingobacteriaceae</taxon>
        <taxon>Mucilaginibacter</taxon>
    </lineage>
</organism>
<name>A0A2T5JES7_9SPHI</name>
<evidence type="ECO:0008006" key="3">
    <source>
        <dbReference type="Google" id="ProtNLM"/>
    </source>
</evidence>
<dbReference type="Proteomes" id="UP000244168">
    <property type="component" value="Unassembled WGS sequence"/>
</dbReference>
<evidence type="ECO:0000313" key="2">
    <source>
        <dbReference type="Proteomes" id="UP000244168"/>
    </source>
</evidence>
<dbReference type="Gene3D" id="3.30.565.10">
    <property type="entry name" value="Histidine kinase-like ATPase, C-terminal domain"/>
    <property type="match status" value="1"/>
</dbReference>
<dbReference type="AlphaFoldDB" id="A0A2T5JES7"/>
<protein>
    <recommendedName>
        <fullName evidence="3">Anti-sigma regulatory factor (Ser/Thr protein kinase)</fullName>
    </recommendedName>
</protein>
<reference evidence="1 2" key="1">
    <citation type="submission" date="2018-04" db="EMBL/GenBank/DDBJ databases">
        <title>Genomic Encyclopedia of Archaeal and Bacterial Type Strains, Phase II (KMG-II): from individual species to whole genera.</title>
        <authorList>
            <person name="Goeker M."/>
        </authorList>
    </citation>
    <scope>NUCLEOTIDE SEQUENCE [LARGE SCALE GENOMIC DNA]</scope>
    <source>
        <strain evidence="1 2">DSM 26809</strain>
    </source>
</reference>
<accession>A0A2T5JES7</accession>
<gene>
    <name evidence="1" type="ORF">C8P68_101172</name>
</gene>
<comment type="caution">
    <text evidence="1">The sequence shown here is derived from an EMBL/GenBank/DDBJ whole genome shotgun (WGS) entry which is preliminary data.</text>
</comment>